<protein>
    <recommendedName>
        <fullName evidence="3">F-box domain-containing protein</fullName>
    </recommendedName>
</protein>
<dbReference type="EMBL" id="JAUUTY010000006">
    <property type="protein sequence ID" value="KAK1614098.1"/>
    <property type="molecule type" value="Genomic_DNA"/>
</dbReference>
<comment type="caution">
    <text evidence="1">The sequence shown here is derived from an EMBL/GenBank/DDBJ whole genome shotgun (WGS) entry which is preliminary data.</text>
</comment>
<evidence type="ECO:0000313" key="2">
    <source>
        <dbReference type="Proteomes" id="UP001231189"/>
    </source>
</evidence>
<accession>A0AAD8R7A1</accession>
<organism evidence="1 2">
    <name type="scientific">Lolium multiflorum</name>
    <name type="common">Italian ryegrass</name>
    <name type="synonym">Lolium perenne subsp. multiflorum</name>
    <dbReference type="NCBI Taxonomy" id="4521"/>
    <lineage>
        <taxon>Eukaryota</taxon>
        <taxon>Viridiplantae</taxon>
        <taxon>Streptophyta</taxon>
        <taxon>Embryophyta</taxon>
        <taxon>Tracheophyta</taxon>
        <taxon>Spermatophyta</taxon>
        <taxon>Magnoliopsida</taxon>
        <taxon>Liliopsida</taxon>
        <taxon>Poales</taxon>
        <taxon>Poaceae</taxon>
        <taxon>BOP clade</taxon>
        <taxon>Pooideae</taxon>
        <taxon>Poodae</taxon>
        <taxon>Poeae</taxon>
        <taxon>Poeae Chloroplast Group 2 (Poeae type)</taxon>
        <taxon>Loliodinae</taxon>
        <taxon>Loliinae</taxon>
        <taxon>Lolium</taxon>
    </lineage>
</organism>
<name>A0AAD8R7A1_LOLMU</name>
<evidence type="ECO:0000313" key="1">
    <source>
        <dbReference type="EMBL" id="KAK1614098.1"/>
    </source>
</evidence>
<reference evidence="1" key="1">
    <citation type="submission" date="2023-07" db="EMBL/GenBank/DDBJ databases">
        <title>A chromosome-level genome assembly of Lolium multiflorum.</title>
        <authorList>
            <person name="Chen Y."/>
            <person name="Copetti D."/>
            <person name="Kolliker R."/>
            <person name="Studer B."/>
        </authorList>
    </citation>
    <scope>NUCLEOTIDE SEQUENCE</scope>
    <source>
        <strain evidence="1">02402/16</strain>
        <tissue evidence="1">Leaf</tissue>
    </source>
</reference>
<dbReference type="PANTHER" id="PTHR35828:SF22">
    <property type="entry name" value="OS10G0103633 PROTEIN"/>
    <property type="match status" value="1"/>
</dbReference>
<gene>
    <name evidence="1" type="ORF">QYE76_019615</name>
</gene>
<dbReference type="SUPFAM" id="SSF81383">
    <property type="entry name" value="F-box domain"/>
    <property type="match status" value="1"/>
</dbReference>
<evidence type="ECO:0008006" key="3">
    <source>
        <dbReference type="Google" id="ProtNLM"/>
    </source>
</evidence>
<keyword evidence="2" id="KW-1185">Reference proteome</keyword>
<dbReference type="InterPro" id="IPR036047">
    <property type="entry name" value="F-box-like_dom_sf"/>
</dbReference>
<proteinExistence type="predicted"/>
<dbReference type="AlphaFoldDB" id="A0AAD8R7A1"/>
<dbReference type="PANTHER" id="PTHR35828">
    <property type="entry name" value="OS08G0203800 PROTEIN-RELATED"/>
    <property type="match status" value="1"/>
</dbReference>
<dbReference type="Proteomes" id="UP001231189">
    <property type="component" value="Unassembled WGS sequence"/>
</dbReference>
<sequence>MPEDPESPAAIQWTLPADLLLEIVARSDACTLVRCAAASRLLRHDILYPSFIHRVTRQGGIVPPCILAYLNSPDCRIV</sequence>